<proteinExistence type="predicted"/>
<gene>
    <name evidence="1" type="ORF">LCGC14_0906840</name>
</gene>
<evidence type="ECO:0000313" key="1">
    <source>
        <dbReference type="EMBL" id="KKN23239.1"/>
    </source>
</evidence>
<sequence length="95" mass="10833">MLIWCELFGICIAVLYMLEIVRRDATQDLGRPTVPVPLPSPGAGLDVQDFLRGWEWGRFHARSGRGPLFFSFRSSQAELAGYVKGFYNPRAPWWS</sequence>
<reference evidence="1" key="1">
    <citation type="journal article" date="2015" name="Nature">
        <title>Complex archaea that bridge the gap between prokaryotes and eukaryotes.</title>
        <authorList>
            <person name="Spang A."/>
            <person name="Saw J.H."/>
            <person name="Jorgensen S.L."/>
            <person name="Zaremba-Niedzwiedzka K."/>
            <person name="Martijn J."/>
            <person name="Lind A.E."/>
            <person name="van Eijk R."/>
            <person name="Schleper C."/>
            <person name="Guy L."/>
            <person name="Ettema T.J."/>
        </authorList>
    </citation>
    <scope>NUCLEOTIDE SEQUENCE</scope>
</reference>
<organism evidence="1">
    <name type="scientific">marine sediment metagenome</name>
    <dbReference type="NCBI Taxonomy" id="412755"/>
    <lineage>
        <taxon>unclassified sequences</taxon>
        <taxon>metagenomes</taxon>
        <taxon>ecological metagenomes</taxon>
    </lineage>
</organism>
<dbReference type="EMBL" id="LAZR01002991">
    <property type="protein sequence ID" value="KKN23239.1"/>
    <property type="molecule type" value="Genomic_DNA"/>
</dbReference>
<accession>A0A0F9NZE3</accession>
<comment type="caution">
    <text evidence="1">The sequence shown here is derived from an EMBL/GenBank/DDBJ whole genome shotgun (WGS) entry which is preliminary data.</text>
</comment>
<protein>
    <submittedName>
        <fullName evidence="1">Uncharacterized protein</fullName>
    </submittedName>
</protein>
<name>A0A0F9NZE3_9ZZZZ</name>
<dbReference type="AlphaFoldDB" id="A0A0F9NZE3"/>